<dbReference type="PANTHER" id="PTHR33499:SF11">
    <property type="entry name" value="NO APICAL MERISTEM-ASSOCIATED C-TERMINAL DOMAIN-CONTAINING PROTEIN"/>
    <property type="match status" value="1"/>
</dbReference>
<proteinExistence type="predicted"/>
<feature type="compositionally biased region" description="Basic residues" evidence="2">
    <location>
        <begin position="1"/>
        <end position="12"/>
    </location>
</feature>
<accession>A0AAV9DVL3</accession>
<feature type="region of interest" description="Disordered" evidence="2">
    <location>
        <begin position="456"/>
        <end position="488"/>
    </location>
</feature>
<feature type="compositionally biased region" description="Polar residues" evidence="2">
    <location>
        <begin position="14"/>
        <end position="57"/>
    </location>
</feature>
<dbReference type="AlphaFoldDB" id="A0AAV9DVL3"/>
<keyword evidence="1" id="KW-0175">Coiled coil</keyword>
<dbReference type="Proteomes" id="UP001180020">
    <property type="component" value="Unassembled WGS sequence"/>
</dbReference>
<feature type="compositionally biased region" description="Basic and acidic residues" evidence="2">
    <location>
        <begin position="468"/>
        <end position="479"/>
    </location>
</feature>
<evidence type="ECO:0000313" key="3">
    <source>
        <dbReference type="EMBL" id="KAK1305292.1"/>
    </source>
</evidence>
<feature type="region of interest" description="Disordered" evidence="2">
    <location>
        <begin position="1"/>
        <end position="153"/>
    </location>
</feature>
<name>A0AAV9DVL3_ACOCL</name>
<dbReference type="InterPro" id="IPR004252">
    <property type="entry name" value="Probable_transposase_24"/>
</dbReference>
<reference evidence="3" key="1">
    <citation type="journal article" date="2023" name="Nat. Commun.">
        <title>Diploid and tetraploid genomes of Acorus and the evolution of monocots.</title>
        <authorList>
            <person name="Ma L."/>
            <person name="Liu K.W."/>
            <person name="Li Z."/>
            <person name="Hsiao Y.Y."/>
            <person name="Qi Y."/>
            <person name="Fu T."/>
            <person name="Tang G.D."/>
            <person name="Zhang D."/>
            <person name="Sun W.H."/>
            <person name="Liu D.K."/>
            <person name="Li Y."/>
            <person name="Chen G.Z."/>
            <person name="Liu X.D."/>
            <person name="Liao X.Y."/>
            <person name="Jiang Y.T."/>
            <person name="Yu X."/>
            <person name="Hao Y."/>
            <person name="Huang J."/>
            <person name="Zhao X.W."/>
            <person name="Ke S."/>
            <person name="Chen Y.Y."/>
            <person name="Wu W.L."/>
            <person name="Hsu J.L."/>
            <person name="Lin Y.F."/>
            <person name="Huang M.D."/>
            <person name="Li C.Y."/>
            <person name="Huang L."/>
            <person name="Wang Z.W."/>
            <person name="Zhao X."/>
            <person name="Zhong W.Y."/>
            <person name="Peng D.H."/>
            <person name="Ahmad S."/>
            <person name="Lan S."/>
            <person name="Zhang J.S."/>
            <person name="Tsai W.C."/>
            <person name="Van de Peer Y."/>
            <person name="Liu Z.J."/>
        </authorList>
    </citation>
    <scope>NUCLEOTIDE SEQUENCE</scope>
    <source>
        <strain evidence="3">CP</strain>
    </source>
</reference>
<protein>
    <recommendedName>
        <fullName evidence="5">Transposase, Ptta/En/Spm, plant</fullName>
    </recommendedName>
</protein>
<sequence>MAPSGRRGRGRSRALQTQRGSTSIPSRSTATPSRSITPQRSSIQESTPPQVQPTQMAPSGKRGRGRSRALQARGGSTSIPSRCTSAPSRSITPQGSSVQERTPPQIQPTQVEGEPSPRLSNTDTHASASTVPSTNPTPPPRKKTRGPSMGLDSNKLVSELRGPIQLTFDLTIGRPNNPEHNKMFTTECGVICRNHAPLRLSRWGDISSTSYAELVRHLQGKFQWDETDIVAIEFINKQLGQVWRQQRCNHAKRIQGLIAKGSDPHAHPATGVSQADWEWIVDFIRSDTYQARSRTNKANREKQLYGHRAGSKPFMMHLKEKEVGPVDLFKDTHFSHNKGWINDEAAALHREMEERRQLQSQSTIEGKPISFNELEIMQQVLGHRSGYICGLGWGPRPANYGQCSRNNTMSSSAVSELERLQKQLETQRVQLETQQKYISTLQPVVTALLQRFPELGVLNSPRPQPQRSEIESRSSDSSKDSSQSLSDT</sequence>
<evidence type="ECO:0000256" key="2">
    <source>
        <dbReference type="SAM" id="MobiDB-lite"/>
    </source>
</evidence>
<gene>
    <name evidence="3" type="ORF">QJS10_CPB11g01919</name>
</gene>
<feature type="coiled-coil region" evidence="1">
    <location>
        <begin position="410"/>
        <end position="437"/>
    </location>
</feature>
<dbReference type="EMBL" id="JAUJYO010000011">
    <property type="protein sequence ID" value="KAK1305292.1"/>
    <property type="molecule type" value="Genomic_DNA"/>
</dbReference>
<comment type="caution">
    <text evidence="3">The sequence shown here is derived from an EMBL/GenBank/DDBJ whole genome shotgun (WGS) entry which is preliminary data.</text>
</comment>
<dbReference type="PANTHER" id="PTHR33499">
    <property type="entry name" value="OS12G0282400 PROTEIN-RELATED"/>
    <property type="match status" value="1"/>
</dbReference>
<feature type="compositionally biased region" description="Polar residues" evidence="2">
    <location>
        <begin position="74"/>
        <end position="110"/>
    </location>
</feature>
<evidence type="ECO:0008006" key="5">
    <source>
        <dbReference type="Google" id="ProtNLM"/>
    </source>
</evidence>
<reference evidence="3" key="2">
    <citation type="submission" date="2023-06" db="EMBL/GenBank/DDBJ databases">
        <authorList>
            <person name="Ma L."/>
            <person name="Liu K.-W."/>
            <person name="Li Z."/>
            <person name="Hsiao Y.-Y."/>
            <person name="Qi Y."/>
            <person name="Fu T."/>
            <person name="Tang G."/>
            <person name="Zhang D."/>
            <person name="Sun W.-H."/>
            <person name="Liu D.-K."/>
            <person name="Li Y."/>
            <person name="Chen G.-Z."/>
            <person name="Liu X.-D."/>
            <person name="Liao X.-Y."/>
            <person name="Jiang Y.-T."/>
            <person name="Yu X."/>
            <person name="Hao Y."/>
            <person name="Huang J."/>
            <person name="Zhao X.-W."/>
            <person name="Ke S."/>
            <person name="Chen Y.-Y."/>
            <person name="Wu W.-L."/>
            <person name="Hsu J.-L."/>
            <person name="Lin Y.-F."/>
            <person name="Huang M.-D."/>
            <person name="Li C.-Y."/>
            <person name="Huang L."/>
            <person name="Wang Z.-W."/>
            <person name="Zhao X."/>
            <person name="Zhong W.-Y."/>
            <person name="Peng D.-H."/>
            <person name="Ahmad S."/>
            <person name="Lan S."/>
            <person name="Zhang J.-S."/>
            <person name="Tsai W.-C."/>
            <person name="Van De Peer Y."/>
            <person name="Liu Z.-J."/>
        </authorList>
    </citation>
    <scope>NUCLEOTIDE SEQUENCE</scope>
    <source>
        <strain evidence="3">CP</strain>
        <tissue evidence="3">Leaves</tissue>
    </source>
</reference>
<dbReference type="Pfam" id="PF03004">
    <property type="entry name" value="Transposase_24"/>
    <property type="match status" value="1"/>
</dbReference>
<evidence type="ECO:0000256" key="1">
    <source>
        <dbReference type="SAM" id="Coils"/>
    </source>
</evidence>
<organism evidence="3 4">
    <name type="scientific">Acorus calamus</name>
    <name type="common">Sweet flag</name>
    <dbReference type="NCBI Taxonomy" id="4465"/>
    <lineage>
        <taxon>Eukaryota</taxon>
        <taxon>Viridiplantae</taxon>
        <taxon>Streptophyta</taxon>
        <taxon>Embryophyta</taxon>
        <taxon>Tracheophyta</taxon>
        <taxon>Spermatophyta</taxon>
        <taxon>Magnoliopsida</taxon>
        <taxon>Liliopsida</taxon>
        <taxon>Acoraceae</taxon>
        <taxon>Acorus</taxon>
    </lineage>
</organism>
<evidence type="ECO:0000313" key="4">
    <source>
        <dbReference type="Proteomes" id="UP001180020"/>
    </source>
</evidence>
<keyword evidence="4" id="KW-1185">Reference proteome</keyword>